<sequence length="406" mass="42323">MRITLFALAGGAAAQSFISSNPGGAILAGRHAPSIAGFRNATVSISRGGLAVCVSGTITVTANTTSNIKFNLEIPQNQTQLSESFVELSTSGTPVTEEIVGGLLSAAGTFTIGATLCTPADNTKPKGVQLLTHGVGFDRYYWDFAPGYSYVDSAVQNGYAAFFYDRLGVGVSDKPDALKVVQAPLQVEIAHELAKKLRSGSYSDIAFEQVVGVGHSFGSAVTQGVTAHYPSALDAAILTGFTVNSTGINVFLLGLNFAIANENQPYRFPTLSNGYIVSGTAVSNQIAFFRAPGFDPAILALAEAMKATATLGELLTTTVVIAGAPDYTKPLAVVNGAEDLPFCFGNCSYPSNKAAIVQLALYPNVSASCFGTYLAPDTGHGLNLHYGAVGAYEYIQTFLKEHGLGL</sequence>
<comment type="caution">
    <text evidence="2">The sequence shown here is derived from an EMBL/GenBank/DDBJ whole genome shotgun (WGS) entry which is preliminary data.</text>
</comment>
<accession>A0AAV9JC60</accession>
<evidence type="ECO:0000313" key="3">
    <source>
        <dbReference type="Proteomes" id="UP001324427"/>
    </source>
</evidence>
<dbReference type="AlphaFoldDB" id="A0AAV9JC60"/>
<dbReference type="SUPFAM" id="SSF53474">
    <property type="entry name" value="alpha/beta-Hydrolases"/>
    <property type="match status" value="1"/>
</dbReference>
<evidence type="ECO:0000313" key="2">
    <source>
        <dbReference type="EMBL" id="KAK4542509.1"/>
    </source>
</evidence>
<organism evidence="2 3">
    <name type="scientific">Oleoguttula mirabilis</name>
    <dbReference type="NCBI Taxonomy" id="1507867"/>
    <lineage>
        <taxon>Eukaryota</taxon>
        <taxon>Fungi</taxon>
        <taxon>Dikarya</taxon>
        <taxon>Ascomycota</taxon>
        <taxon>Pezizomycotina</taxon>
        <taxon>Dothideomycetes</taxon>
        <taxon>Dothideomycetidae</taxon>
        <taxon>Mycosphaerellales</taxon>
        <taxon>Teratosphaeriaceae</taxon>
        <taxon>Oleoguttula</taxon>
    </lineage>
</organism>
<dbReference type="PRINTS" id="PR00111">
    <property type="entry name" value="ABHYDROLASE"/>
</dbReference>
<dbReference type="InterPro" id="IPR000073">
    <property type="entry name" value="AB_hydrolase_1"/>
</dbReference>
<reference evidence="2 3" key="1">
    <citation type="submission" date="2021-11" db="EMBL/GenBank/DDBJ databases">
        <title>Black yeast isolated from Biological Soil Crust.</title>
        <authorList>
            <person name="Kurbessoian T."/>
        </authorList>
    </citation>
    <scope>NUCLEOTIDE SEQUENCE [LARGE SCALE GENOMIC DNA]</scope>
    <source>
        <strain evidence="2 3">CCFEE 5522</strain>
    </source>
</reference>
<dbReference type="EMBL" id="JAVFHQ010000041">
    <property type="protein sequence ID" value="KAK4542509.1"/>
    <property type="molecule type" value="Genomic_DNA"/>
</dbReference>
<dbReference type="Gene3D" id="3.40.50.1820">
    <property type="entry name" value="alpha/beta hydrolase"/>
    <property type="match status" value="1"/>
</dbReference>
<gene>
    <name evidence="2" type="ORF">LTR36_006761</name>
</gene>
<feature type="domain" description="AB hydrolase-1" evidence="1">
    <location>
        <begin position="130"/>
        <end position="386"/>
    </location>
</feature>
<protein>
    <recommendedName>
        <fullName evidence="1">AB hydrolase-1 domain-containing protein</fullName>
    </recommendedName>
</protein>
<keyword evidence="3" id="KW-1185">Reference proteome</keyword>
<proteinExistence type="predicted"/>
<dbReference type="Pfam" id="PF12697">
    <property type="entry name" value="Abhydrolase_6"/>
    <property type="match status" value="1"/>
</dbReference>
<name>A0AAV9JC60_9PEZI</name>
<evidence type="ECO:0000259" key="1">
    <source>
        <dbReference type="Pfam" id="PF12697"/>
    </source>
</evidence>
<dbReference type="Proteomes" id="UP001324427">
    <property type="component" value="Unassembled WGS sequence"/>
</dbReference>
<dbReference type="InterPro" id="IPR029058">
    <property type="entry name" value="AB_hydrolase_fold"/>
</dbReference>